<feature type="transmembrane region" description="Helical" evidence="1">
    <location>
        <begin position="12"/>
        <end position="36"/>
    </location>
</feature>
<feature type="transmembrane region" description="Helical" evidence="1">
    <location>
        <begin position="73"/>
        <end position="92"/>
    </location>
</feature>
<gene>
    <name evidence="2" type="ORF">SAMN05428998_11951</name>
</gene>
<evidence type="ECO:0000313" key="2">
    <source>
        <dbReference type="EMBL" id="SMF53696.1"/>
    </source>
</evidence>
<feature type="transmembrane region" description="Helical" evidence="1">
    <location>
        <begin position="48"/>
        <end position="67"/>
    </location>
</feature>
<dbReference type="STRING" id="560819.SAMN05428998_11951"/>
<sequence length="124" mass="12180">MSLDSLDIAALGLFAAGVAVLAAALVLLGGFLPLAARTPAQRGPLADALLLLALLAVLLLGLGALRFALDRLALAPAVIAGGLALLAGPLLFQLLPAGLRNGRPGLLLVLLAGGALAAALNQVL</sequence>
<dbReference type="Proteomes" id="UP000192917">
    <property type="component" value="Unassembled WGS sequence"/>
</dbReference>
<organism evidence="2 3">
    <name type="scientific">Tistlia consotensis USBA 355</name>
    <dbReference type="NCBI Taxonomy" id="560819"/>
    <lineage>
        <taxon>Bacteria</taxon>
        <taxon>Pseudomonadati</taxon>
        <taxon>Pseudomonadota</taxon>
        <taxon>Alphaproteobacteria</taxon>
        <taxon>Rhodospirillales</taxon>
        <taxon>Rhodovibrionaceae</taxon>
        <taxon>Tistlia</taxon>
    </lineage>
</organism>
<accession>A0A1Y6CHL7</accession>
<protein>
    <submittedName>
        <fullName evidence="2">Uncharacterized protein</fullName>
    </submittedName>
</protein>
<proteinExistence type="predicted"/>
<dbReference type="RefSeq" id="WP_085124548.1">
    <property type="nucleotide sequence ID" value="NZ_FWZX01000019.1"/>
</dbReference>
<keyword evidence="1" id="KW-0472">Membrane</keyword>
<keyword evidence="1" id="KW-1133">Transmembrane helix</keyword>
<keyword evidence="1" id="KW-0812">Transmembrane</keyword>
<reference evidence="2 3" key="1">
    <citation type="submission" date="2017-04" db="EMBL/GenBank/DDBJ databases">
        <authorList>
            <person name="Afonso C.L."/>
            <person name="Miller P.J."/>
            <person name="Scott M.A."/>
            <person name="Spackman E."/>
            <person name="Goraichik I."/>
            <person name="Dimitrov K.M."/>
            <person name="Suarez D.L."/>
            <person name="Swayne D.E."/>
        </authorList>
    </citation>
    <scope>NUCLEOTIDE SEQUENCE [LARGE SCALE GENOMIC DNA]</scope>
    <source>
        <strain evidence="2 3">USBA 355</strain>
    </source>
</reference>
<feature type="transmembrane region" description="Helical" evidence="1">
    <location>
        <begin position="104"/>
        <end position="123"/>
    </location>
</feature>
<name>A0A1Y6CHL7_9PROT</name>
<evidence type="ECO:0000256" key="1">
    <source>
        <dbReference type="SAM" id="Phobius"/>
    </source>
</evidence>
<evidence type="ECO:0000313" key="3">
    <source>
        <dbReference type="Proteomes" id="UP000192917"/>
    </source>
</evidence>
<keyword evidence="3" id="KW-1185">Reference proteome</keyword>
<dbReference type="EMBL" id="FWZX01000019">
    <property type="protein sequence ID" value="SMF53696.1"/>
    <property type="molecule type" value="Genomic_DNA"/>
</dbReference>
<dbReference type="AlphaFoldDB" id="A0A1Y6CHL7"/>